<keyword evidence="3" id="KW-0325">Glycoprotein</keyword>
<name>A0AAD7TD19_9TELE</name>
<keyword evidence="2" id="KW-0677">Repeat</keyword>
<dbReference type="InterPro" id="IPR013320">
    <property type="entry name" value="ConA-like_dom_sf"/>
</dbReference>
<reference evidence="10" key="1">
    <citation type="journal article" date="2023" name="Science">
        <title>Genome structures resolve the early diversification of teleost fishes.</title>
        <authorList>
            <person name="Parey E."/>
            <person name="Louis A."/>
            <person name="Montfort J."/>
            <person name="Bouchez O."/>
            <person name="Roques C."/>
            <person name="Iampietro C."/>
            <person name="Lluch J."/>
            <person name="Castinel A."/>
            <person name="Donnadieu C."/>
            <person name="Desvignes T."/>
            <person name="Floi Bucao C."/>
            <person name="Jouanno E."/>
            <person name="Wen M."/>
            <person name="Mejri S."/>
            <person name="Dirks R."/>
            <person name="Jansen H."/>
            <person name="Henkel C."/>
            <person name="Chen W.J."/>
            <person name="Zahm M."/>
            <person name="Cabau C."/>
            <person name="Klopp C."/>
            <person name="Thompson A.W."/>
            <person name="Robinson-Rechavi M."/>
            <person name="Braasch I."/>
            <person name="Lecointre G."/>
            <person name="Bobe J."/>
            <person name="Postlethwait J.H."/>
            <person name="Berthelot C."/>
            <person name="Roest Crollius H."/>
            <person name="Guiguen Y."/>
        </authorList>
    </citation>
    <scope>NUCLEOTIDE SEQUENCE</scope>
    <source>
        <strain evidence="10">NC1722</strain>
    </source>
</reference>
<feature type="domain" description="Laminin G" evidence="9">
    <location>
        <begin position="23"/>
        <end position="193"/>
    </location>
</feature>
<feature type="repeat" description="CSPG" evidence="5">
    <location>
        <begin position="892"/>
        <end position="986"/>
    </location>
</feature>
<feature type="repeat" description="CSPG" evidence="5">
    <location>
        <begin position="1579"/>
        <end position="1674"/>
    </location>
</feature>
<feature type="repeat" description="CSPG" evidence="5">
    <location>
        <begin position="1239"/>
        <end position="1343"/>
    </location>
</feature>
<protein>
    <recommendedName>
        <fullName evidence="9">Laminin G domain-containing protein</fullName>
    </recommendedName>
</protein>
<feature type="signal peptide" evidence="8">
    <location>
        <begin position="1"/>
        <end position="23"/>
    </location>
</feature>
<dbReference type="Gene3D" id="2.60.120.200">
    <property type="match status" value="2"/>
</dbReference>
<gene>
    <name evidence="10" type="ORF">AAFF_G00227790</name>
</gene>
<feature type="repeat" description="CSPG" evidence="5">
    <location>
        <begin position="554"/>
        <end position="647"/>
    </location>
</feature>
<evidence type="ECO:0000256" key="1">
    <source>
        <dbReference type="ARBA" id="ARBA00022729"/>
    </source>
</evidence>
<evidence type="ECO:0000256" key="4">
    <source>
        <dbReference type="PROSITE-ProRule" id="PRU00122"/>
    </source>
</evidence>
<feature type="compositionally biased region" description="Polar residues" evidence="6">
    <location>
        <begin position="2270"/>
        <end position="2283"/>
    </location>
</feature>
<comment type="caution">
    <text evidence="10">The sequence shown here is derived from an EMBL/GenBank/DDBJ whole genome shotgun (WGS) entry which is preliminary data.</text>
</comment>
<accession>A0AAD7TD19</accession>
<feature type="repeat" description="CSPG" evidence="5">
    <location>
        <begin position="1018"/>
        <end position="1110"/>
    </location>
</feature>
<keyword evidence="7" id="KW-1133">Transmembrane helix</keyword>
<dbReference type="CDD" id="cd00110">
    <property type="entry name" value="LamG"/>
    <property type="match status" value="2"/>
</dbReference>
<keyword evidence="7" id="KW-0472">Membrane</keyword>
<evidence type="ECO:0000256" key="5">
    <source>
        <dbReference type="PROSITE-ProRule" id="PRU01201"/>
    </source>
</evidence>
<feature type="domain" description="Laminin G" evidence="9">
    <location>
        <begin position="203"/>
        <end position="382"/>
    </location>
</feature>
<feature type="repeat" description="CSPG" evidence="5">
    <location>
        <begin position="1126"/>
        <end position="1217"/>
    </location>
</feature>
<dbReference type="Pfam" id="PF16184">
    <property type="entry name" value="Cadherin_3"/>
    <property type="match status" value="12"/>
</dbReference>
<feature type="region of interest" description="Disordered" evidence="6">
    <location>
        <begin position="2265"/>
        <end position="2326"/>
    </location>
</feature>
<dbReference type="PANTHER" id="PTHR45739:SF13">
    <property type="entry name" value="CHONDROITIN SULFATE PROTEOGLYCAN 4"/>
    <property type="match status" value="1"/>
</dbReference>
<evidence type="ECO:0000256" key="2">
    <source>
        <dbReference type="ARBA" id="ARBA00022737"/>
    </source>
</evidence>
<dbReference type="Pfam" id="PF02210">
    <property type="entry name" value="Laminin_G_2"/>
    <property type="match status" value="2"/>
</dbReference>
<evidence type="ECO:0000256" key="6">
    <source>
        <dbReference type="SAM" id="MobiDB-lite"/>
    </source>
</evidence>
<dbReference type="PROSITE" id="PS50025">
    <property type="entry name" value="LAM_G_DOMAIN"/>
    <property type="match status" value="2"/>
</dbReference>
<feature type="repeat" description="CSPG" evidence="5">
    <location>
        <begin position="1357"/>
        <end position="1448"/>
    </location>
</feature>
<feature type="repeat" description="CSPG" evidence="5">
    <location>
        <begin position="1472"/>
        <end position="1562"/>
    </location>
</feature>
<evidence type="ECO:0000259" key="9">
    <source>
        <dbReference type="PROSITE" id="PS50025"/>
    </source>
</evidence>
<evidence type="ECO:0000256" key="3">
    <source>
        <dbReference type="ARBA" id="ARBA00023180"/>
    </source>
</evidence>
<feature type="repeat" description="CSPG" evidence="5">
    <location>
        <begin position="664"/>
        <end position="760"/>
    </location>
</feature>
<feature type="chain" id="PRO_5042266766" description="Laminin G domain-containing protein" evidence="8">
    <location>
        <begin position="24"/>
        <end position="2326"/>
    </location>
</feature>
<evidence type="ECO:0000256" key="8">
    <source>
        <dbReference type="SAM" id="SignalP"/>
    </source>
</evidence>
<sequence length="2326" mass="256664">MRSCCFVLCALLPLLSLPTPAHSVSYFGDSFCRIQTTQDVSTFHLSLQFKTSRRSGLLLLAAGIQDYLILELHNGRLQVRMDTGSGELVVSSSLGLQLSNLLEHRVVINLQDSTLTMVIDELFTSYLPLPDPQEHLSIDLGFYLGGTGDLQRSYLDSSIPPLRGCLSDVKFESQRFDLLQAEPTQCHDTKEGCSSEFQAGDGEATSFISPDSFVSFPTWSAANPRTLQVLMKTTIEDALLVFHAGRRKDFIALGVVGGYLKGVVDLGRGAVALDNLMVQLDDDQWHRINVQLDQSQFELTVDSQAVSVPLSGRDKLDLTGNLYFGGMDAKMKDVFRDSGLLSRVEEEMTSESFIGCLGEIKVNQKDRSLQDAVVTKDVHWKCEGEDYDYSNYYDGYETTATTPPMRIQYLDLNPNERHCYPTDETPPIFRNLTKLLEITPLLVPEGGEAFLDLNSLSPTIDLNAVGISLSQVAFTLQSDPWYGLVDMNINNKRAKKFSLLDVVSKKIKYLHDGNEKYGDQIQLEVVVEGNRDLPDCLKSPQEYVLPVEVIPVNDIPQLSGGDIKITEYGRTRLSPNLIKILDTDTRCDELRVAVASEPSVEEGYLENAQQPGKRIGEFTCRQLKDGNIYYVHRGGAVAGLTLQVSDGHSISQSTTFSLSVTQPRITFVTNTGLLLPQGGAASISIQNLSVSVSPRNGDIVYNVTQALRFGELQILTSKGTMEQVTSFQQSDLEQERLWYMSLDSLEREEPLEERVRFDVHLGQFALRNNTFVVTITPSEVRMAQMEPLQVDGGVEKVITQSELEAAVKGKTVDPGAIRYTLVKPPTLGTLQFKETELMEGDAFTQQDLWNRDLRYRVRDFSAVDMEDQFQFRVSAENQHSPVYTYAIHILADVPTLTNERLDVVEKGESTLNKASLWVQTQSSSDILYRVSEGPRHGQLIRVSPAGLPHFEAAILVFSSEDLLLDRLIYQHDGSHSTEDQFFFQAFRQSRAGPSAQMEGPELVSGVFRVSIQPRNEHTPLRVVDQTLDVVRNGQRLLTTDVIMFKDEDSNFNDSQLLYTRVGEISGDIVSAEDPGRSLLHFTQADLIERKVVFVHRGADSERFQLQVSDGLHKTAALLQIQAGEPYLRVTNNTMIVIDHGSTRTLDTRLLSAETNMDIGDHNEIRYEVVSPPSSGTVTVSGTEVSWFTQEHLRKAAVAYQHDGLSLQPKDSFSFTLRCKDLSEDGTFRIKIFKQGYLSQPEILTNEVIVSYEGEHTMIDQDHLKVGQADILPSEMIFTIRDLPQLGHVVLLTNHTDSGSTAPPSLDYVHSFSQEDVSRGRVLYVSTSTTGRDSFSANVTNGFTTLWGLRVAVQVVPRLIPVQAHNLTVSEGGTVALSPHLLSISHPFYSSVNVHFILEAPPQHGRLRYRDGGGDQLDFFTWDEVKQGLVLYQHDGTETTSDSFSLSASAFELERRSVPVTLGVSVLPVNDNPPILELNTGVEVLAGEDAEITSDMLSAGDTDTPPEEVVYSVESLSNGIVALKELPDSSIQNFTQAQINAGQLLFLHNGSKSGGFSFSVTDGAHTTPVYNFLVTIRQLIITMETQEKLMVYPGTTRAVTEEVLKAVISEDGDEIIYTVLRPPLLGRLVSTSQNQSEDISAFTQTQLESGSILYEHHLPAEPFWEAQDSTELLLSSPPAQDMTYSLPITVSYLSQRPNNTSLLWRNTGLDVLQGQTKVIDSSSLDASNLLASVPEAQRGLVDVLFEVRRFPSEGRLALGGLDLEPDTPYFSQDDLNRGELEYVHQDSETSSDAFSFRVRLNPHDRELLALLRSSAVVEEAFHISVQRRAYSPPELLSLDLLLELPQGSTAPLTQQVLNTADEDSAPSKVLFTVTKGPANGLLVDARSGQQIDHFTQQDVNGGHVAFVSNGSLADGVMEFVVSDERHQTQPYSLQLRILPTSLQLLGAQLVQVMQGDEDTVITESTLKVSTGGPREEEITYTLPDPPRYAVVTLDQQPTTVFTQTQVREGRVSVHFATPTSPRDSVTFTAQSRAANISAVLNVTVTPLVNLPDEPLLPRAMSILLDTQLLDASALANKTKAEPTFTITQSPRSARVVRLGEGGEAEAVDSFTQTDVAQGRVALEVLDDTAAGQPDEQDEVHFLLTAPGVPPAEGVLAFRTAPYNSSVVYGVTLLKVPTDSPPSHDETALDDPDPPSPAPPSPEWTGSPDGVVGLNPTPVSPETNRKPVEKPESNLWAILVPILLILLLLIIAALLTYYLLRRNKTGKHHVQPASTKPKNGEANQETFRKTDPANSIPMSDMESKEPDPELLQHCPTADPSPKKSQYWV</sequence>
<feature type="repeat" description="CSPG" evidence="5">
    <location>
        <begin position="1699"/>
        <end position="1798"/>
    </location>
</feature>
<dbReference type="PANTHER" id="PTHR45739">
    <property type="entry name" value="MATRIX PROTEIN, PUTATIVE-RELATED"/>
    <property type="match status" value="1"/>
</dbReference>
<evidence type="ECO:0000313" key="11">
    <source>
        <dbReference type="Proteomes" id="UP001221898"/>
    </source>
</evidence>
<organism evidence="10 11">
    <name type="scientific">Aldrovandia affinis</name>
    <dbReference type="NCBI Taxonomy" id="143900"/>
    <lineage>
        <taxon>Eukaryota</taxon>
        <taxon>Metazoa</taxon>
        <taxon>Chordata</taxon>
        <taxon>Craniata</taxon>
        <taxon>Vertebrata</taxon>
        <taxon>Euteleostomi</taxon>
        <taxon>Actinopterygii</taxon>
        <taxon>Neopterygii</taxon>
        <taxon>Teleostei</taxon>
        <taxon>Notacanthiformes</taxon>
        <taxon>Halosauridae</taxon>
        <taxon>Aldrovandia</taxon>
    </lineage>
</organism>
<dbReference type="SMART" id="SM00282">
    <property type="entry name" value="LamG"/>
    <property type="match status" value="2"/>
</dbReference>
<dbReference type="EMBL" id="JAINUG010000003">
    <property type="protein sequence ID" value="KAJ8417936.1"/>
    <property type="molecule type" value="Genomic_DNA"/>
</dbReference>
<dbReference type="InterPro" id="IPR039005">
    <property type="entry name" value="CSPG_rpt"/>
</dbReference>
<dbReference type="InterPro" id="IPR001791">
    <property type="entry name" value="Laminin_G"/>
</dbReference>
<proteinExistence type="predicted"/>
<evidence type="ECO:0000313" key="10">
    <source>
        <dbReference type="EMBL" id="KAJ8417936.1"/>
    </source>
</evidence>
<dbReference type="SUPFAM" id="SSF49899">
    <property type="entry name" value="Concanavalin A-like lectins/glucanases"/>
    <property type="match status" value="2"/>
</dbReference>
<feature type="transmembrane region" description="Helical" evidence="7">
    <location>
        <begin position="2233"/>
        <end position="2258"/>
    </location>
</feature>
<dbReference type="PROSITE" id="PS51854">
    <property type="entry name" value="CSPG"/>
    <property type="match status" value="13"/>
</dbReference>
<evidence type="ECO:0000256" key="7">
    <source>
        <dbReference type="SAM" id="Phobius"/>
    </source>
</evidence>
<keyword evidence="1 8" id="KW-0732">Signal</keyword>
<keyword evidence="7" id="KW-0812">Transmembrane</keyword>
<feature type="repeat" description="CSPG" evidence="5">
    <location>
        <begin position="432"/>
        <end position="526"/>
    </location>
</feature>
<comment type="caution">
    <text evidence="4">Lacks conserved residue(s) required for the propagation of feature annotation.</text>
</comment>
<feature type="repeat" description="CSPG" evidence="5">
    <location>
        <begin position="779"/>
        <end position="874"/>
    </location>
</feature>
<feature type="region of interest" description="Disordered" evidence="6">
    <location>
        <begin position="2176"/>
        <end position="2227"/>
    </location>
</feature>
<dbReference type="GO" id="GO:0009653">
    <property type="term" value="P:anatomical structure morphogenesis"/>
    <property type="evidence" value="ECO:0007669"/>
    <property type="project" value="TreeGrafter"/>
</dbReference>
<dbReference type="InterPro" id="IPR051561">
    <property type="entry name" value="FRAS1_ECM"/>
</dbReference>
<keyword evidence="11" id="KW-1185">Reference proteome</keyword>
<feature type="repeat" description="CSPG" evidence="5">
    <location>
        <begin position="1830"/>
        <end position="1923"/>
    </location>
</feature>
<dbReference type="Proteomes" id="UP001221898">
    <property type="component" value="Unassembled WGS sequence"/>
</dbReference>